<dbReference type="AlphaFoldDB" id="A0A9D9H918"/>
<dbReference type="PANTHER" id="PTHR40065:SF3">
    <property type="entry name" value="RNA-BINDING PROTEIN YHBY"/>
    <property type="match status" value="1"/>
</dbReference>
<evidence type="ECO:0000313" key="4">
    <source>
        <dbReference type="EMBL" id="MBO8442801.1"/>
    </source>
</evidence>
<dbReference type="Pfam" id="PF01985">
    <property type="entry name" value="CRS1_YhbY"/>
    <property type="match status" value="1"/>
</dbReference>
<feature type="domain" description="CRM" evidence="3">
    <location>
        <begin position="1"/>
        <end position="96"/>
    </location>
</feature>
<organism evidence="4 5">
    <name type="scientific">Candidatus Aphodenecus pullistercoris</name>
    <dbReference type="NCBI Taxonomy" id="2840669"/>
    <lineage>
        <taxon>Bacteria</taxon>
        <taxon>Pseudomonadati</taxon>
        <taxon>Spirochaetota</taxon>
        <taxon>Spirochaetia</taxon>
        <taxon>Spirochaetales</taxon>
        <taxon>Candidatus Aphodenecus</taxon>
    </lineage>
</organism>
<gene>
    <name evidence="4" type="ORF">IAC42_03485</name>
</gene>
<dbReference type="InterPro" id="IPR035920">
    <property type="entry name" value="YhbY-like_sf"/>
</dbReference>
<evidence type="ECO:0000256" key="1">
    <source>
        <dbReference type="ARBA" id="ARBA00022884"/>
    </source>
</evidence>
<dbReference type="EMBL" id="JADIMU010000022">
    <property type="protein sequence ID" value="MBO8442801.1"/>
    <property type="molecule type" value="Genomic_DNA"/>
</dbReference>
<comment type="caution">
    <text evidence="4">The sequence shown here is derived from an EMBL/GenBank/DDBJ whole genome shotgun (WGS) entry which is preliminary data.</text>
</comment>
<dbReference type="InterPro" id="IPR051925">
    <property type="entry name" value="RNA-binding_domain"/>
</dbReference>
<reference evidence="4" key="2">
    <citation type="journal article" date="2021" name="PeerJ">
        <title>Extensive microbial diversity within the chicken gut microbiome revealed by metagenomics and culture.</title>
        <authorList>
            <person name="Gilroy R."/>
            <person name="Ravi A."/>
            <person name="Getino M."/>
            <person name="Pursley I."/>
            <person name="Horton D.L."/>
            <person name="Alikhan N.F."/>
            <person name="Baker D."/>
            <person name="Gharbi K."/>
            <person name="Hall N."/>
            <person name="Watson M."/>
            <person name="Adriaenssens E.M."/>
            <person name="Foster-Nyarko E."/>
            <person name="Jarju S."/>
            <person name="Secka A."/>
            <person name="Antonio M."/>
            <person name="Oren A."/>
            <person name="Chaudhuri R.R."/>
            <person name="La Ragione R."/>
            <person name="Hildebrand F."/>
            <person name="Pallen M.J."/>
        </authorList>
    </citation>
    <scope>NUCLEOTIDE SEQUENCE</scope>
    <source>
        <strain evidence="4">11167</strain>
    </source>
</reference>
<keyword evidence="1 2" id="KW-0694">RNA-binding</keyword>
<name>A0A9D9H918_9SPIR</name>
<dbReference type="SUPFAM" id="SSF75471">
    <property type="entry name" value="YhbY-like"/>
    <property type="match status" value="1"/>
</dbReference>
<reference evidence="4" key="1">
    <citation type="submission" date="2020-10" db="EMBL/GenBank/DDBJ databases">
        <authorList>
            <person name="Gilroy R."/>
        </authorList>
    </citation>
    <scope>NUCLEOTIDE SEQUENCE</scope>
    <source>
        <strain evidence="4">11167</strain>
    </source>
</reference>
<sequence>MEYTSAQRAFLRSSAQRLSPVVMVGKEGVTAAVAKALCDAADCHELVKVRFQAHKDEVKELSFQLEKASGVDLIVTTGFTAIFFRQAKEADRRRYDIKRLSVID</sequence>
<dbReference type="PROSITE" id="PS51295">
    <property type="entry name" value="CRM"/>
    <property type="match status" value="1"/>
</dbReference>
<accession>A0A9D9H918</accession>
<dbReference type="SMART" id="SM01103">
    <property type="entry name" value="CRS1_YhbY"/>
    <property type="match status" value="1"/>
</dbReference>
<evidence type="ECO:0000313" key="5">
    <source>
        <dbReference type="Proteomes" id="UP000823633"/>
    </source>
</evidence>
<dbReference type="Proteomes" id="UP000823633">
    <property type="component" value="Unassembled WGS sequence"/>
</dbReference>
<dbReference type="Gene3D" id="3.30.110.60">
    <property type="entry name" value="YhbY-like"/>
    <property type="match status" value="1"/>
</dbReference>
<evidence type="ECO:0000256" key="2">
    <source>
        <dbReference type="PROSITE-ProRule" id="PRU00626"/>
    </source>
</evidence>
<dbReference type="InterPro" id="IPR001890">
    <property type="entry name" value="RNA-binding_CRM"/>
</dbReference>
<evidence type="ECO:0000259" key="3">
    <source>
        <dbReference type="PROSITE" id="PS51295"/>
    </source>
</evidence>
<proteinExistence type="predicted"/>
<dbReference type="GO" id="GO:0003723">
    <property type="term" value="F:RNA binding"/>
    <property type="evidence" value="ECO:0007669"/>
    <property type="project" value="UniProtKB-UniRule"/>
</dbReference>
<protein>
    <submittedName>
        <fullName evidence="4">YhbY family RNA-binding protein</fullName>
    </submittedName>
</protein>
<dbReference type="PANTHER" id="PTHR40065">
    <property type="entry name" value="RNA-BINDING PROTEIN YHBY"/>
    <property type="match status" value="1"/>
</dbReference>